<dbReference type="Pfam" id="PF00440">
    <property type="entry name" value="TetR_N"/>
    <property type="match status" value="1"/>
</dbReference>
<dbReference type="GO" id="GO:0003700">
    <property type="term" value="F:DNA-binding transcription factor activity"/>
    <property type="evidence" value="ECO:0007669"/>
    <property type="project" value="TreeGrafter"/>
</dbReference>
<evidence type="ECO:0000259" key="3">
    <source>
        <dbReference type="PROSITE" id="PS50977"/>
    </source>
</evidence>
<dbReference type="InterPro" id="IPR036271">
    <property type="entry name" value="Tet_transcr_reg_TetR-rel_C_sf"/>
</dbReference>
<proteinExistence type="predicted"/>
<keyword evidence="1 2" id="KW-0238">DNA-binding</keyword>
<dbReference type="InterPro" id="IPR001647">
    <property type="entry name" value="HTH_TetR"/>
</dbReference>
<organism evidence="4 5">
    <name type="scientific">Marinicauda pacifica</name>
    <dbReference type="NCBI Taxonomy" id="1133559"/>
    <lineage>
        <taxon>Bacteria</taxon>
        <taxon>Pseudomonadati</taxon>
        <taxon>Pseudomonadota</taxon>
        <taxon>Alphaproteobacteria</taxon>
        <taxon>Maricaulales</taxon>
        <taxon>Maricaulaceae</taxon>
        <taxon>Marinicauda</taxon>
    </lineage>
</organism>
<feature type="DNA-binding region" description="H-T-H motif" evidence="2">
    <location>
        <begin position="37"/>
        <end position="56"/>
    </location>
</feature>
<dbReference type="PANTHER" id="PTHR30055:SF235">
    <property type="entry name" value="TRANSCRIPTIONAL REGULATORY PROTEIN"/>
    <property type="match status" value="1"/>
</dbReference>
<dbReference type="InterPro" id="IPR009057">
    <property type="entry name" value="Homeodomain-like_sf"/>
</dbReference>
<evidence type="ECO:0000313" key="4">
    <source>
        <dbReference type="EMBL" id="TGY92282.1"/>
    </source>
</evidence>
<dbReference type="PROSITE" id="PS50977">
    <property type="entry name" value="HTH_TETR_2"/>
    <property type="match status" value="1"/>
</dbReference>
<evidence type="ECO:0000313" key="5">
    <source>
        <dbReference type="Proteomes" id="UP000305451"/>
    </source>
</evidence>
<dbReference type="Proteomes" id="UP000305451">
    <property type="component" value="Unassembled WGS sequence"/>
</dbReference>
<dbReference type="RefSeq" id="WP_135945415.1">
    <property type="nucleotide sequence ID" value="NZ_BMEI01000003.1"/>
</dbReference>
<name>A0A4S2HA22_9PROT</name>
<protein>
    <submittedName>
        <fullName evidence="4">TetR/AcrR family transcriptional regulator</fullName>
    </submittedName>
</protein>
<evidence type="ECO:0000256" key="1">
    <source>
        <dbReference type="ARBA" id="ARBA00023125"/>
    </source>
</evidence>
<dbReference type="InterPro" id="IPR050109">
    <property type="entry name" value="HTH-type_TetR-like_transc_reg"/>
</dbReference>
<evidence type="ECO:0000256" key="2">
    <source>
        <dbReference type="PROSITE-ProRule" id="PRU00335"/>
    </source>
</evidence>
<gene>
    <name evidence="4" type="ORF">E5162_11565</name>
</gene>
<comment type="caution">
    <text evidence="4">The sequence shown here is derived from an EMBL/GenBank/DDBJ whole genome shotgun (WGS) entry which is preliminary data.</text>
</comment>
<dbReference type="Pfam" id="PF17920">
    <property type="entry name" value="TetR_C_16"/>
    <property type="match status" value="1"/>
</dbReference>
<dbReference type="InterPro" id="IPR041678">
    <property type="entry name" value="TetR_C_16"/>
</dbReference>
<dbReference type="Gene3D" id="1.10.357.10">
    <property type="entry name" value="Tetracycline Repressor, domain 2"/>
    <property type="match status" value="1"/>
</dbReference>
<dbReference type="PRINTS" id="PR00455">
    <property type="entry name" value="HTHTETR"/>
</dbReference>
<dbReference type="EMBL" id="SRXV01000003">
    <property type="protein sequence ID" value="TGY92282.1"/>
    <property type="molecule type" value="Genomic_DNA"/>
</dbReference>
<dbReference type="SUPFAM" id="SSF48498">
    <property type="entry name" value="Tetracyclin repressor-like, C-terminal domain"/>
    <property type="match status" value="1"/>
</dbReference>
<reference evidence="4 5" key="1">
    <citation type="journal article" date="2013" name="Int. J. Syst. Evol. Microbiol.">
        <title>Marinicauda pacifica gen. nov., sp. nov., a prosthecate alphaproteobacterium of the family Hyphomonadaceae isolated from deep seawater.</title>
        <authorList>
            <person name="Zhang X.Y."/>
            <person name="Li G.W."/>
            <person name="Wang C.S."/>
            <person name="Zhang Y.J."/>
            <person name="Xu X.W."/>
            <person name="Li H."/>
            <person name="Liu A."/>
            <person name="Liu C."/>
            <person name="Xie B.B."/>
            <person name="Qin Q.L."/>
            <person name="Xu Z."/>
            <person name="Chen X.L."/>
            <person name="Zhou B.C."/>
            <person name="Zhang Y.Z."/>
        </authorList>
    </citation>
    <scope>NUCLEOTIDE SEQUENCE [LARGE SCALE GENOMIC DNA]</scope>
    <source>
        <strain evidence="4 5">P-1 km-3</strain>
    </source>
</reference>
<dbReference type="SUPFAM" id="SSF46689">
    <property type="entry name" value="Homeodomain-like"/>
    <property type="match status" value="1"/>
</dbReference>
<dbReference type="GO" id="GO:0000976">
    <property type="term" value="F:transcription cis-regulatory region binding"/>
    <property type="evidence" value="ECO:0007669"/>
    <property type="project" value="TreeGrafter"/>
</dbReference>
<keyword evidence="5" id="KW-1185">Reference proteome</keyword>
<dbReference type="OrthoDB" id="9779746at2"/>
<dbReference type="AlphaFoldDB" id="A0A4S2HA22"/>
<accession>A0A4S2HA22</accession>
<dbReference type="PANTHER" id="PTHR30055">
    <property type="entry name" value="HTH-TYPE TRANSCRIPTIONAL REGULATOR RUTR"/>
    <property type="match status" value="1"/>
</dbReference>
<feature type="domain" description="HTH tetR-type" evidence="3">
    <location>
        <begin position="14"/>
        <end position="74"/>
    </location>
</feature>
<sequence length="191" mass="20787">MNAESQTTRTRNSTATRTRILESARAKFARDNYDNVGIRDIAASAGVDSALICRYFGSKEELFATVLGSAESKMDMFEAGREGLARRAAEMLLDNAKKDSKILDLMIMLNSASSTTAGDMVRASIKKRFHDPVAELIGGPHAELRAQLFGTTCLGLAVSRTLNGDDRLSAVPREALIERIAAMLEDSLKPF</sequence>